<evidence type="ECO:0000313" key="3">
    <source>
        <dbReference type="EMBL" id="SEM65562.1"/>
    </source>
</evidence>
<sequence>MKITLLSENFPPETGAPQIRLYEVSKELIKRGYEVEVLTAFPHHPNGVIPDEYKGKFYQFEVYEGIPVHRSWIYPSPKGSFWKRLASYLSFTFSAFYSIFKSKKSDVIICTSPPLFLGITGYFGAKIKGAKFVFNVADIWPESAVELGILKNKTFIRLSEWLENWLYRKSWKIATATEGIRDYMINKGNDKDKVFMLPNGVNTETFSPREPESSWKSKLGFEGKKVFTFAGRIGHAQGLDSVLKAAKIVEKSHPSVRFLIIGDGPEKANLQKLKETLNLNNLIFHDSVPVTEMPNVFSITDFSIVSLKNLELFKGARPSKIFPALASGVPVLYCGAGESVELIEENHCGVIAEPENPDSIAAKVMECAEMSDHKYNEYAKSGRAFVEEFYSWKYIVDDLLINIQEREYSQGSETV</sequence>
<dbReference type="Pfam" id="PF13579">
    <property type="entry name" value="Glyco_trans_4_4"/>
    <property type="match status" value="1"/>
</dbReference>
<dbReference type="AlphaFoldDB" id="A0A1H8A3U1"/>
<dbReference type="STRING" id="930146.SAMN05192533_104242"/>
<dbReference type="PANTHER" id="PTHR45947">
    <property type="entry name" value="SULFOQUINOVOSYL TRANSFERASE SQD2"/>
    <property type="match status" value="1"/>
</dbReference>
<reference evidence="4" key="1">
    <citation type="submission" date="2016-10" db="EMBL/GenBank/DDBJ databases">
        <authorList>
            <person name="Varghese N."/>
            <person name="Submissions S."/>
        </authorList>
    </citation>
    <scope>NUCLEOTIDE SEQUENCE [LARGE SCALE GENOMIC DNA]</scope>
    <source>
        <strain evidence="4">B48,IBRC-M 10115,DSM 25386,CECT 8001</strain>
    </source>
</reference>
<feature type="domain" description="Glycosyltransferase subfamily 4-like N-terminal" evidence="2">
    <location>
        <begin position="17"/>
        <end position="200"/>
    </location>
</feature>
<dbReference type="PANTHER" id="PTHR45947:SF3">
    <property type="entry name" value="SULFOQUINOVOSYL TRANSFERASE SQD2"/>
    <property type="match status" value="1"/>
</dbReference>
<organism evidence="3 4">
    <name type="scientific">Mesobacillus persicus</name>
    <dbReference type="NCBI Taxonomy" id="930146"/>
    <lineage>
        <taxon>Bacteria</taxon>
        <taxon>Bacillati</taxon>
        <taxon>Bacillota</taxon>
        <taxon>Bacilli</taxon>
        <taxon>Bacillales</taxon>
        <taxon>Bacillaceae</taxon>
        <taxon>Mesobacillus</taxon>
    </lineage>
</organism>
<dbReference type="GO" id="GO:0016758">
    <property type="term" value="F:hexosyltransferase activity"/>
    <property type="evidence" value="ECO:0007669"/>
    <property type="project" value="TreeGrafter"/>
</dbReference>
<dbReference type="InterPro" id="IPR050194">
    <property type="entry name" value="Glycosyltransferase_grp1"/>
</dbReference>
<evidence type="ECO:0000259" key="1">
    <source>
        <dbReference type="Pfam" id="PF00534"/>
    </source>
</evidence>
<protein>
    <submittedName>
        <fullName evidence="3">Glycosyltransferase involved in cell wall bisynthesis</fullName>
    </submittedName>
</protein>
<gene>
    <name evidence="3" type="ORF">SAMN05192533_104242</name>
</gene>
<dbReference type="Pfam" id="PF00534">
    <property type="entry name" value="Glycos_transf_1"/>
    <property type="match status" value="1"/>
</dbReference>
<dbReference type="CDD" id="cd03794">
    <property type="entry name" value="GT4_WbuB-like"/>
    <property type="match status" value="1"/>
</dbReference>
<evidence type="ECO:0000313" key="4">
    <source>
        <dbReference type="Proteomes" id="UP000198553"/>
    </source>
</evidence>
<dbReference type="EMBL" id="FOBW01000004">
    <property type="protein sequence ID" value="SEM65562.1"/>
    <property type="molecule type" value="Genomic_DNA"/>
</dbReference>
<evidence type="ECO:0000259" key="2">
    <source>
        <dbReference type="Pfam" id="PF13579"/>
    </source>
</evidence>
<dbReference type="SUPFAM" id="SSF53756">
    <property type="entry name" value="UDP-Glycosyltransferase/glycogen phosphorylase"/>
    <property type="match status" value="1"/>
</dbReference>
<dbReference type="InterPro" id="IPR028098">
    <property type="entry name" value="Glyco_trans_4-like_N"/>
</dbReference>
<dbReference type="OrthoDB" id="9811902at2"/>
<dbReference type="Gene3D" id="3.40.50.2000">
    <property type="entry name" value="Glycogen Phosphorylase B"/>
    <property type="match status" value="2"/>
</dbReference>
<name>A0A1H8A3U1_9BACI</name>
<proteinExistence type="predicted"/>
<dbReference type="RefSeq" id="WP_090743414.1">
    <property type="nucleotide sequence ID" value="NZ_FOBW01000004.1"/>
</dbReference>
<keyword evidence="4" id="KW-1185">Reference proteome</keyword>
<dbReference type="InterPro" id="IPR001296">
    <property type="entry name" value="Glyco_trans_1"/>
</dbReference>
<accession>A0A1H8A3U1</accession>
<dbReference type="Proteomes" id="UP000198553">
    <property type="component" value="Unassembled WGS sequence"/>
</dbReference>
<feature type="domain" description="Glycosyl transferase family 1" evidence="1">
    <location>
        <begin position="215"/>
        <end position="380"/>
    </location>
</feature>
<keyword evidence="3" id="KW-0808">Transferase</keyword>